<evidence type="ECO:0000259" key="1">
    <source>
        <dbReference type="Pfam" id="PF01272"/>
    </source>
</evidence>
<dbReference type="PANTHER" id="PTHR30437:SF5">
    <property type="entry name" value="REGULATOR OF NUCLEOSIDE DIPHOSPHATE KINASE"/>
    <property type="match status" value="1"/>
</dbReference>
<dbReference type="InterPro" id="IPR001437">
    <property type="entry name" value="Tscrpt_elong_fac_GreA/B_C"/>
</dbReference>
<dbReference type="SUPFAM" id="SSF54534">
    <property type="entry name" value="FKBP-like"/>
    <property type="match status" value="1"/>
</dbReference>
<dbReference type="InterPro" id="IPR036953">
    <property type="entry name" value="GreA/GreB_C_sf"/>
</dbReference>
<dbReference type="InterPro" id="IPR023459">
    <property type="entry name" value="Tscrpt_elong_fac_GreA/B_fam"/>
</dbReference>
<keyword evidence="3" id="KW-1185">Reference proteome</keyword>
<dbReference type="PANTHER" id="PTHR30437">
    <property type="entry name" value="TRANSCRIPTION ELONGATION FACTOR GREA"/>
    <property type="match status" value="1"/>
</dbReference>
<dbReference type="Proteomes" id="UP001337681">
    <property type="component" value="Unassembled WGS sequence"/>
</dbReference>
<name>A0ABU7H3T1_9SPHI</name>
<sequence length="128" mass="14375">MENKTLENQVIITAEDFELLKPYANKKADGEMSLANELARAKVVKKEDFPLDCVRINSKVSILDKDSKNKMEFTLVLPQYANMSKKQVSILTPMGAALIGFKQGDSVEWKLPAGLKRFEIISVLNETL</sequence>
<dbReference type="EMBL" id="JAZDQU010000002">
    <property type="protein sequence ID" value="MEE1885638.1"/>
    <property type="molecule type" value="Genomic_DNA"/>
</dbReference>
<gene>
    <name evidence="2" type="ORF">VRU49_09445</name>
</gene>
<keyword evidence="2" id="KW-0251">Elongation factor</keyword>
<proteinExistence type="predicted"/>
<evidence type="ECO:0000313" key="3">
    <source>
        <dbReference type="Proteomes" id="UP001337681"/>
    </source>
</evidence>
<evidence type="ECO:0000313" key="2">
    <source>
        <dbReference type="EMBL" id="MEE1885638.1"/>
    </source>
</evidence>
<reference evidence="2 3" key="1">
    <citation type="submission" date="2024-01" db="EMBL/GenBank/DDBJ databases">
        <title>Pedobacter sp. nov., isolated from oil-contaminated soil.</title>
        <authorList>
            <person name="Le N.T.T."/>
        </authorList>
    </citation>
    <scope>NUCLEOTIDE SEQUENCE [LARGE SCALE GENOMIC DNA]</scope>
    <source>
        <strain evidence="2 3">VNH31</strain>
    </source>
</reference>
<comment type="caution">
    <text evidence="2">The sequence shown here is derived from an EMBL/GenBank/DDBJ whole genome shotgun (WGS) entry which is preliminary data.</text>
</comment>
<dbReference type="Pfam" id="PF01272">
    <property type="entry name" value="GreA_GreB"/>
    <property type="match status" value="1"/>
</dbReference>
<keyword evidence="2" id="KW-0648">Protein biosynthesis</keyword>
<organism evidence="2 3">
    <name type="scientific">Pedobacter flavus</name>
    <dbReference type="NCBI Taxonomy" id="3113906"/>
    <lineage>
        <taxon>Bacteria</taxon>
        <taxon>Pseudomonadati</taxon>
        <taxon>Bacteroidota</taxon>
        <taxon>Sphingobacteriia</taxon>
        <taxon>Sphingobacteriales</taxon>
        <taxon>Sphingobacteriaceae</taxon>
        <taxon>Pedobacter</taxon>
    </lineage>
</organism>
<dbReference type="Gene3D" id="3.10.50.30">
    <property type="entry name" value="Transcription elongation factor, GreA/GreB, C-terminal domain"/>
    <property type="match status" value="1"/>
</dbReference>
<dbReference type="RefSeq" id="WP_330146533.1">
    <property type="nucleotide sequence ID" value="NZ_JAZDQU010000002.1"/>
</dbReference>
<accession>A0ABU7H3T1</accession>
<protein>
    <submittedName>
        <fullName evidence="2">GreA/GreB family elongation factor</fullName>
    </submittedName>
</protein>
<feature type="domain" description="Transcription elongation factor GreA/GreB C-terminal" evidence="1">
    <location>
        <begin position="52"/>
        <end position="123"/>
    </location>
</feature>
<dbReference type="GO" id="GO:0003746">
    <property type="term" value="F:translation elongation factor activity"/>
    <property type="evidence" value="ECO:0007669"/>
    <property type="project" value="UniProtKB-KW"/>
</dbReference>